<name>A0A8J4XEK9_CLAMG</name>
<feature type="non-terminal residue" evidence="2">
    <location>
        <position position="52"/>
    </location>
</feature>
<accession>A0A8J4XEK9</accession>
<dbReference type="AlphaFoldDB" id="A0A8J4XEK9"/>
<comment type="caution">
    <text evidence="2">The sequence shown here is derived from an EMBL/GenBank/DDBJ whole genome shotgun (WGS) entry which is preliminary data.</text>
</comment>
<dbReference type="EMBL" id="QNUK01000092">
    <property type="protein sequence ID" value="KAF5902325.1"/>
    <property type="molecule type" value="Genomic_DNA"/>
</dbReference>
<dbReference type="Proteomes" id="UP000727407">
    <property type="component" value="Unassembled WGS sequence"/>
</dbReference>
<evidence type="ECO:0000313" key="3">
    <source>
        <dbReference type="Proteomes" id="UP000727407"/>
    </source>
</evidence>
<sequence>CYWRHVGTSDLFSHCQPAAGCSDGELIKPSAQLSETSRGGRTQEGAPHEKEQ</sequence>
<feature type="compositionally biased region" description="Polar residues" evidence="1">
    <location>
        <begin position="31"/>
        <end position="40"/>
    </location>
</feature>
<keyword evidence="3" id="KW-1185">Reference proteome</keyword>
<gene>
    <name evidence="2" type="primary">fads2</name>
    <name evidence="2" type="ORF">DAT39_007966</name>
</gene>
<organism evidence="2 3">
    <name type="scientific">Clarias magur</name>
    <name type="common">Asian catfish</name>
    <name type="synonym">Macropteronotus magur</name>
    <dbReference type="NCBI Taxonomy" id="1594786"/>
    <lineage>
        <taxon>Eukaryota</taxon>
        <taxon>Metazoa</taxon>
        <taxon>Chordata</taxon>
        <taxon>Craniata</taxon>
        <taxon>Vertebrata</taxon>
        <taxon>Euteleostomi</taxon>
        <taxon>Actinopterygii</taxon>
        <taxon>Neopterygii</taxon>
        <taxon>Teleostei</taxon>
        <taxon>Ostariophysi</taxon>
        <taxon>Siluriformes</taxon>
        <taxon>Clariidae</taxon>
        <taxon>Clarias</taxon>
    </lineage>
</organism>
<evidence type="ECO:0000256" key="1">
    <source>
        <dbReference type="SAM" id="MobiDB-lite"/>
    </source>
</evidence>
<evidence type="ECO:0000313" key="2">
    <source>
        <dbReference type="EMBL" id="KAF5902325.1"/>
    </source>
</evidence>
<protein>
    <submittedName>
        <fullName evidence="2">Fatty acid desaturase 2</fullName>
    </submittedName>
</protein>
<reference evidence="2" key="1">
    <citation type="submission" date="2020-07" db="EMBL/GenBank/DDBJ databases">
        <title>Clarias magur genome sequencing, assembly and annotation.</title>
        <authorList>
            <person name="Kushwaha B."/>
            <person name="Kumar R."/>
            <person name="Das P."/>
            <person name="Joshi C.G."/>
            <person name="Kumar D."/>
            <person name="Nagpure N.S."/>
            <person name="Pandey M."/>
            <person name="Agarwal S."/>
            <person name="Srivastava S."/>
            <person name="Singh M."/>
            <person name="Sahoo L."/>
            <person name="Jayasankar P."/>
            <person name="Meher P.K."/>
            <person name="Koringa P.G."/>
            <person name="Iquebal M.A."/>
            <person name="Das S.P."/>
            <person name="Bit A."/>
            <person name="Patnaik S."/>
            <person name="Patel N."/>
            <person name="Shah T.M."/>
            <person name="Hinsu A."/>
            <person name="Jena J.K."/>
        </authorList>
    </citation>
    <scope>NUCLEOTIDE SEQUENCE</scope>
    <source>
        <strain evidence="2">CIFAMagur01</strain>
        <tissue evidence="2">Testis</tissue>
    </source>
</reference>
<feature type="region of interest" description="Disordered" evidence="1">
    <location>
        <begin position="30"/>
        <end position="52"/>
    </location>
</feature>
<feature type="non-terminal residue" evidence="2">
    <location>
        <position position="1"/>
    </location>
</feature>
<proteinExistence type="predicted"/>